<gene>
    <name evidence="1" type="ORF">JT362_02035</name>
</gene>
<dbReference type="PRINTS" id="PR01950">
    <property type="entry name" value="LANCSUPER"/>
</dbReference>
<accession>A0ABT2J2S1</accession>
<dbReference type="Proteomes" id="UP001156441">
    <property type="component" value="Unassembled WGS sequence"/>
</dbReference>
<evidence type="ECO:0000313" key="2">
    <source>
        <dbReference type="Proteomes" id="UP001156441"/>
    </source>
</evidence>
<dbReference type="InterPro" id="IPR007822">
    <property type="entry name" value="LANC-like"/>
</dbReference>
<organism evidence="1 2">
    <name type="scientific">Actinophytocola gossypii</name>
    <dbReference type="NCBI Taxonomy" id="2812003"/>
    <lineage>
        <taxon>Bacteria</taxon>
        <taxon>Bacillati</taxon>
        <taxon>Actinomycetota</taxon>
        <taxon>Actinomycetes</taxon>
        <taxon>Pseudonocardiales</taxon>
        <taxon>Pseudonocardiaceae</taxon>
    </lineage>
</organism>
<protein>
    <recommendedName>
        <fullName evidence="3">Subtilin biosynthesis protein spaC</fullName>
    </recommendedName>
</protein>
<dbReference type="Pfam" id="PF05147">
    <property type="entry name" value="LANC_like"/>
    <property type="match status" value="1"/>
</dbReference>
<dbReference type="SMART" id="SM01260">
    <property type="entry name" value="LANC_like"/>
    <property type="match status" value="1"/>
</dbReference>
<evidence type="ECO:0008006" key="3">
    <source>
        <dbReference type="Google" id="ProtNLM"/>
    </source>
</evidence>
<proteinExistence type="predicted"/>
<dbReference type="SUPFAM" id="SSF158745">
    <property type="entry name" value="LanC-like"/>
    <property type="match status" value="1"/>
</dbReference>
<reference evidence="1 2" key="1">
    <citation type="submission" date="2021-02" db="EMBL/GenBank/DDBJ databases">
        <title>Actinophytocola xerophila sp. nov., isolated from soil of cotton cropping field.</title>
        <authorList>
            <person name="Huang R."/>
            <person name="Chen X."/>
            <person name="Ge X."/>
            <person name="Liu W."/>
        </authorList>
    </citation>
    <scope>NUCLEOTIDE SEQUENCE [LARGE SCALE GENOMIC DNA]</scope>
    <source>
        <strain evidence="1 2">S1-96</strain>
    </source>
</reference>
<dbReference type="Gene3D" id="1.50.10.20">
    <property type="match status" value="1"/>
</dbReference>
<keyword evidence="2" id="KW-1185">Reference proteome</keyword>
<sequence>MPVRTGPTSDLTDAAELVLAPWTASADADTAGPDLGPVVLATLVGDTPAVDAWLRRGTRCGGGLGLFGGTGTLLAGLRLVADRYPGAAGAADRAGSSIARATHRWRTTNVGLADYDLVGGPAGVLLAHLAGTGPVDRERLAPPLAHLVALAATGPDGFRIGAHAGHPLVGWAQGGVVTGLAHGVAGPLAALGLALPHLPPGDRTADAVHRLATWLAAGGAPDDQGIVSWPRRAPAMPVRTARRHGWCYGTPGVSWALWVAGRALLDAGQAGDGGYGGYGGGDGGGDGGLAVSAYAEAAMRTLCERYDPDLHLDHDPLGICHGAAGVLLVADAFARHAGLPEAATLRDDLCRYLRERLDDVARLGPDLLCGATGVLAALLTAEGGDRGWLRCLALY</sequence>
<dbReference type="PRINTS" id="PR01955">
    <property type="entry name" value="LANCFRANKIA"/>
</dbReference>
<name>A0ABT2J2S1_9PSEU</name>
<dbReference type="RefSeq" id="WP_260189256.1">
    <property type="nucleotide sequence ID" value="NZ_JAFFZE010000004.1"/>
</dbReference>
<dbReference type="EMBL" id="JAFFZE010000004">
    <property type="protein sequence ID" value="MCT2581899.1"/>
    <property type="molecule type" value="Genomic_DNA"/>
</dbReference>
<comment type="caution">
    <text evidence="1">The sequence shown here is derived from an EMBL/GenBank/DDBJ whole genome shotgun (WGS) entry which is preliminary data.</text>
</comment>
<evidence type="ECO:0000313" key="1">
    <source>
        <dbReference type="EMBL" id="MCT2581899.1"/>
    </source>
</evidence>